<protein>
    <recommendedName>
        <fullName evidence="2">Ubiquitin-like domain-containing protein</fullName>
    </recommendedName>
</protein>
<evidence type="ECO:0000256" key="1">
    <source>
        <dbReference type="SAM" id="MobiDB-lite"/>
    </source>
</evidence>
<dbReference type="CDD" id="cd17039">
    <property type="entry name" value="Ubl_ubiquitin_like"/>
    <property type="match status" value="1"/>
</dbReference>
<proteinExistence type="predicted"/>
<dbReference type="EMBL" id="JAFJZO010000034">
    <property type="protein sequence ID" value="KAG5494048.1"/>
    <property type="molecule type" value="Genomic_DNA"/>
</dbReference>
<accession>A0A836LB92</accession>
<evidence type="ECO:0000259" key="2">
    <source>
        <dbReference type="PROSITE" id="PS50053"/>
    </source>
</evidence>
<dbReference type="InterPro" id="IPR000626">
    <property type="entry name" value="Ubiquitin-like_dom"/>
</dbReference>
<dbReference type="SUPFAM" id="SSF54236">
    <property type="entry name" value="Ubiquitin-like"/>
    <property type="match status" value="1"/>
</dbReference>
<evidence type="ECO:0000313" key="3">
    <source>
        <dbReference type="EMBL" id="KAG5494048.1"/>
    </source>
</evidence>
<sequence>MNPTPDTAVPTKCIHVLSDIDGYKYKLVMQGDVQQLSVRKVKRYLEKATGIKPTQQLLSFNGVALDETMSGRDAGFFDGAILRLQQVSLSSGTLLKCTSAEKASPPFTPMVPEYPTGGDSPPQKEAPFADKTSPSRQAFAPAARSPIVATQLTSSANTSPLLQSLSPNQLAGGTHRQTQNRMSCAKPHSAAQIAYPFSQEASGPANASGDAPHTTPQGVSSSSHTDCDTMHACLYELEGKVAALSIDNVRLREQLQVAARHAAEACTDWKQEEEVKLLKAALAAAQQGVTDAERAAAHRWRVKEEDLVKELDLLREERRRFQAESTAHDAKIAELVHSLEGEIRGLRYELRDKDEALQAARIALSELQRQNPLANAGHRGGGGGGENLPTIHVTQPSTLPAACRARILPYQSQESTSSSMDELAETVLGYLRQALESGTSLELDPENDTCVVPMANGLKVLVTLDRETERMYLYVTLLNYMPSSPAQRLRLYEMLLDGALLGKDMAGGGVGVSLESNLILMSTSAHLRLSDTSLLAVTAPQFVAAAWEWKEKIDVLLNT</sequence>
<feature type="compositionally biased region" description="Low complexity" evidence="1">
    <location>
        <begin position="159"/>
        <end position="170"/>
    </location>
</feature>
<organism evidence="3 4">
    <name type="scientific">Porcisia hertigi</name>
    <dbReference type="NCBI Taxonomy" id="2761500"/>
    <lineage>
        <taxon>Eukaryota</taxon>
        <taxon>Discoba</taxon>
        <taxon>Euglenozoa</taxon>
        <taxon>Kinetoplastea</taxon>
        <taxon>Metakinetoplastina</taxon>
        <taxon>Trypanosomatida</taxon>
        <taxon>Trypanosomatidae</taxon>
        <taxon>Leishmaniinae</taxon>
        <taxon>Porcisia</taxon>
    </lineage>
</organism>
<comment type="caution">
    <text evidence="3">The sequence shown here is derived from an EMBL/GenBank/DDBJ whole genome shotgun (WGS) entry which is preliminary data.</text>
</comment>
<feature type="region of interest" description="Disordered" evidence="1">
    <location>
        <begin position="158"/>
        <end position="225"/>
    </location>
</feature>
<dbReference type="OrthoDB" id="273187at2759"/>
<feature type="compositionally biased region" description="Polar residues" evidence="1">
    <location>
        <begin position="214"/>
        <end position="224"/>
    </location>
</feature>
<gene>
    <name evidence="3" type="ORF">JKF63_01882</name>
</gene>
<dbReference type="GeneID" id="94288003"/>
<name>A0A836LB92_9TRYP</name>
<dbReference type="InterPro" id="IPR010261">
    <property type="entry name" value="Tir_chaperone"/>
</dbReference>
<dbReference type="SUPFAM" id="SSF69635">
    <property type="entry name" value="Type III secretory system chaperone-like"/>
    <property type="match status" value="1"/>
</dbReference>
<dbReference type="PROSITE" id="PS50053">
    <property type="entry name" value="UBIQUITIN_2"/>
    <property type="match status" value="1"/>
</dbReference>
<feature type="region of interest" description="Disordered" evidence="1">
    <location>
        <begin position="105"/>
        <end position="143"/>
    </location>
</feature>
<dbReference type="Pfam" id="PF05932">
    <property type="entry name" value="CesT"/>
    <property type="match status" value="1"/>
</dbReference>
<dbReference type="CDD" id="cd16364">
    <property type="entry name" value="T3SC_I-like"/>
    <property type="match status" value="1"/>
</dbReference>
<dbReference type="InterPro" id="IPR029071">
    <property type="entry name" value="Ubiquitin-like_domsf"/>
</dbReference>
<dbReference type="Gene3D" id="3.30.1460.10">
    <property type="match status" value="1"/>
</dbReference>
<feature type="domain" description="Ubiquitin-like" evidence="2">
    <location>
        <begin position="37"/>
        <end position="84"/>
    </location>
</feature>
<dbReference type="KEGG" id="phet:94288003"/>
<dbReference type="AlphaFoldDB" id="A0A836LB92"/>
<evidence type="ECO:0000313" key="4">
    <source>
        <dbReference type="Proteomes" id="UP000674318"/>
    </source>
</evidence>
<dbReference type="RefSeq" id="XP_067754083.1">
    <property type="nucleotide sequence ID" value="XM_067897926.1"/>
</dbReference>
<dbReference type="GO" id="GO:0030254">
    <property type="term" value="P:protein secretion by the type III secretion system"/>
    <property type="evidence" value="ECO:0007669"/>
    <property type="project" value="InterPro"/>
</dbReference>
<reference evidence="3 4" key="1">
    <citation type="submission" date="2021-02" db="EMBL/GenBank/DDBJ databases">
        <title>Porcisia hertigi Genome sequencing and assembly.</title>
        <authorList>
            <person name="Almutairi H."/>
            <person name="Gatherer D."/>
        </authorList>
    </citation>
    <scope>NUCLEOTIDE SEQUENCE [LARGE SCALE GENOMIC DNA]</scope>
    <source>
        <strain evidence="3 4">C119</strain>
    </source>
</reference>
<dbReference type="Proteomes" id="UP000674318">
    <property type="component" value="Unassembled WGS sequence"/>
</dbReference>
<keyword evidence="4" id="KW-1185">Reference proteome</keyword>